<dbReference type="AlphaFoldDB" id="A0ABD0JH37"/>
<protein>
    <submittedName>
        <fullName evidence="1">Uncharacterized protein</fullName>
    </submittedName>
</protein>
<reference evidence="1 2" key="1">
    <citation type="journal article" date="2023" name="Sci. Data">
        <title>Genome assembly of the Korean intertidal mud-creeper Batillaria attramentaria.</title>
        <authorList>
            <person name="Patra A.K."/>
            <person name="Ho P.T."/>
            <person name="Jun S."/>
            <person name="Lee S.J."/>
            <person name="Kim Y."/>
            <person name="Won Y.J."/>
        </authorList>
    </citation>
    <scope>NUCLEOTIDE SEQUENCE [LARGE SCALE GENOMIC DNA]</scope>
    <source>
        <strain evidence="1">Wonlab-2016</strain>
    </source>
</reference>
<sequence length="159" mass="17794">MQVSRRYAKHFDRRAVPRKFPVGSKVLLLLPVKDNKLEMAWQGPYELNGQTVHLMLERPTEFLFEANGGLTLRSASLAHSGNYSLAVVVMVKTTGNIETMKYERSANLTVAEPPGTNGILQATQDRKAIYDNHTSMWHVTLSCGQFVSLGHPAIDVVWQ</sequence>
<keyword evidence="2" id="KW-1185">Reference proteome</keyword>
<organism evidence="1 2">
    <name type="scientific">Batillaria attramentaria</name>
    <dbReference type="NCBI Taxonomy" id="370345"/>
    <lineage>
        <taxon>Eukaryota</taxon>
        <taxon>Metazoa</taxon>
        <taxon>Spiralia</taxon>
        <taxon>Lophotrochozoa</taxon>
        <taxon>Mollusca</taxon>
        <taxon>Gastropoda</taxon>
        <taxon>Caenogastropoda</taxon>
        <taxon>Sorbeoconcha</taxon>
        <taxon>Cerithioidea</taxon>
        <taxon>Batillariidae</taxon>
        <taxon>Batillaria</taxon>
    </lineage>
</organism>
<evidence type="ECO:0000313" key="2">
    <source>
        <dbReference type="Proteomes" id="UP001519460"/>
    </source>
</evidence>
<name>A0ABD0JH37_9CAEN</name>
<dbReference type="EMBL" id="JACVVK020000448">
    <property type="protein sequence ID" value="KAK7474070.1"/>
    <property type="molecule type" value="Genomic_DNA"/>
</dbReference>
<gene>
    <name evidence="1" type="ORF">BaRGS_00034676</name>
</gene>
<accession>A0ABD0JH37</accession>
<dbReference type="Proteomes" id="UP001519460">
    <property type="component" value="Unassembled WGS sequence"/>
</dbReference>
<feature type="non-terminal residue" evidence="1">
    <location>
        <position position="159"/>
    </location>
</feature>
<evidence type="ECO:0000313" key="1">
    <source>
        <dbReference type="EMBL" id="KAK7474070.1"/>
    </source>
</evidence>
<proteinExistence type="predicted"/>
<comment type="caution">
    <text evidence="1">The sequence shown here is derived from an EMBL/GenBank/DDBJ whole genome shotgun (WGS) entry which is preliminary data.</text>
</comment>